<sequence>MALLQRAAQKLGARDEELRPLAAGIAGFCAALAGYFLLLPLRDEAGVALGTDKLPRLFLGSLLLTFLATPLASAFLNRSPARERGLQLLFRALSLSVLGFVVLYTAAGQPLPAAADAQQAQHHQAAPGAAVLTGAQAAVRVAFFLWVSLLNLVAVSSLWARSADVFSPEAAGRLFGLLGAGATLGQLLGSLAARALARAPLLGGGDGSPSLLPLLASAACLELAGQAALRYRLGKPSGSITNGGSFSAVAAEAGGPPQPGSRQASPISKIGSGGKPAAASGRGPGSPFNSTSSGSMGKPGGWTGRLMGRTLEGLRLIRASPYLRHICLFLALNYATSSVFYFEKTLVVARVPDAASRTAMFATINSTSAFAILVLQVLATGHVLRHLGLPIALSVLPMSAGVLLSIIAAWPTPVTVAAAEVCRKLLAYSLARPARENLYTVLSREEKYSAKLFLDTVVQQQRPALVRAAGGDAGGGGSGELELPKPRKPAKLEPSYWLSREEAVEAQLKALKHNNFPTIDHGIETLYRFAGFDPWDRSSYFGVSLDLGQFERFRRILYTPFYYTLLNCSSWEFTSTLEVSESLWVARVHVVNAYRKEERDYQWTMERREGGKYDGVWFTKSLMADGCTAKTLYGVI</sequence>
<dbReference type="PANTHER" id="PTHR43596:SF1">
    <property type="entry name" value="ADP,ATP CARRIER PROTEIN"/>
    <property type="match status" value="1"/>
</dbReference>
<feature type="transmembrane region" description="Helical" evidence="2">
    <location>
        <begin position="137"/>
        <end position="159"/>
    </location>
</feature>
<dbReference type="OrthoDB" id="10266005at2759"/>
<dbReference type="InterPro" id="IPR036259">
    <property type="entry name" value="MFS_trans_sf"/>
</dbReference>
<feature type="transmembrane region" description="Helical" evidence="2">
    <location>
        <begin position="88"/>
        <end position="107"/>
    </location>
</feature>
<dbReference type="EMBL" id="LHPG02000004">
    <property type="protein sequence ID" value="PRW59386.1"/>
    <property type="molecule type" value="Genomic_DNA"/>
</dbReference>
<reference evidence="3 4" key="1">
    <citation type="journal article" date="2018" name="Plant J.">
        <title>Genome sequences of Chlorella sorokiniana UTEX 1602 and Micractinium conductrix SAG 241.80: implications to maltose excretion by a green alga.</title>
        <authorList>
            <person name="Arriola M.B."/>
            <person name="Velmurugan N."/>
            <person name="Zhang Y."/>
            <person name="Plunkett M.H."/>
            <person name="Hondzo H."/>
            <person name="Barney B.M."/>
        </authorList>
    </citation>
    <scope>NUCLEOTIDE SEQUENCE [LARGE SCALE GENOMIC DNA]</scope>
    <source>
        <strain evidence="4">UTEX 1602</strain>
    </source>
</reference>
<evidence type="ECO:0000256" key="1">
    <source>
        <dbReference type="SAM" id="MobiDB-lite"/>
    </source>
</evidence>
<dbReference type="PANTHER" id="PTHR43596">
    <property type="entry name" value="ADP,ATP CARRIER PROTEIN"/>
    <property type="match status" value="1"/>
</dbReference>
<feature type="region of interest" description="Disordered" evidence="1">
    <location>
        <begin position="469"/>
        <end position="488"/>
    </location>
</feature>
<organism evidence="3 4">
    <name type="scientific">Chlorella sorokiniana</name>
    <name type="common">Freshwater green alga</name>
    <dbReference type="NCBI Taxonomy" id="3076"/>
    <lineage>
        <taxon>Eukaryota</taxon>
        <taxon>Viridiplantae</taxon>
        <taxon>Chlorophyta</taxon>
        <taxon>core chlorophytes</taxon>
        <taxon>Trebouxiophyceae</taxon>
        <taxon>Chlorellales</taxon>
        <taxon>Chlorellaceae</taxon>
        <taxon>Chlorella clade</taxon>
        <taxon>Chlorella</taxon>
    </lineage>
</organism>
<comment type="caution">
    <text evidence="3">The sequence shown here is derived from an EMBL/GenBank/DDBJ whole genome shotgun (WGS) entry which is preliminary data.</text>
</comment>
<accession>A0A2P6TZ89</accession>
<dbReference type="Proteomes" id="UP000239899">
    <property type="component" value="Unassembled WGS sequence"/>
</dbReference>
<keyword evidence="4" id="KW-1185">Reference proteome</keyword>
<feature type="transmembrane region" description="Helical" evidence="2">
    <location>
        <begin position="171"/>
        <end position="191"/>
    </location>
</feature>
<dbReference type="AlphaFoldDB" id="A0A2P6TZ89"/>
<feature type="region of interest" description="Disordered" evidence="1">
    <location>
        <begin position="249"/>
        <end position="301"/>
    </location>
</feature>
<keyword evidence="2" id="KW-1133">Transmembrane helix</keyword>
<protein>
    <submittedName>
        <fullName evidence="3">TLC ATP ADP transporter</fullName>
    </submittedName>
</protein>
<keyword evidence="2" id="KW-0812">Transmembrane</keyword>
<name>A0A2P6TZ89_CHLSO</name>
<keyword evidence="2" id="KW-0472">Membrane</keyword>
<proteinExistence type="predicted"/>
<dbReference type="STRING" id="3076.A0A2P6TZ89"/>
<evidence type="ECO:0000313" key="4">
    <source>
        <dbReference type="Proteomes" id="UP000239899"/>
    </source>
</evidence>
<gene>
    <name evidence="3" type="ORF">C2E21_2413</name>
</gene>
<feature type="transmembrane region" description="Helical" evidence="2">
    <location>
        <begin position="21"/>
        <end position="38"/>
    </location>
</feature>
<feature type="transmembrane region" description="Helical" evidence="2">
    <location>
        <begin position="58"/>
        <end position="76"/>
    </location>
</feature>
<dbReference type="SUPFAM" id="SSF103473">
    <property type="entry name" value="MFS general substrate transporter"/>
    <property type="match status" value="1"/>
</dbReference>
<evidence type="ECO:0000256" key="2">
    <source>
        <dbReference type="SAM" id="Phobius"/>
    </source>
</evidence>
<evidence type="ECO:0000313" key="3">
    <source>
        <dbReference type="EMBL" id="PRW59386.1"/>
    </source>
</evidence>